<evidence type="ECO:0000256" key="1">
    <source>
        <dbReference type="ARBA" id="ARBA00007471"/>
    </source>
</evidence>
<dbReference type="PROSITE" id="PS51339">
    <property type="entry name" value="PPASE_MYOTUBULARIN"/>
    <property type="match status" value="1"/>
</dbReference>
<evidence type="ECO:0000313" key="3">
    <source>
        <dbReference type="Proteomes" id="UP000050791"/>
    </source>
</evidence>
<comment type="similarity">
    <text evidence="1">Belongs to the protein-tyrosine phosphatase family. Non-receptor class myotubularin subfamily.</text>
</comment>
<dbReference type="InterPro" id="IPR010569">
    <property type="entry name" value="Myotubularin-like_Pase_dom"/>
</dbReference>
<dbReference type="Proteomes" id="UP000050791">
    <property type="component" value="Unassembled WGS sequence"/>
</dbReference>
<dbReference type="GO" id="GO:0005737">
    <property type="term" value="C:cytoplasm"/>
    <property type="evidence" value="ECO:0007669"/>
    <property type="project" value="TreeGrafter"/>
</dbReference>
<dbReference type="GO" id="GO:0019903">
    <property type="term" value="F:protein phosphatase binding"/>
    <property type="evidence" value="ECO:0007669"/>
    <property type="project" value="TreeGrafter"/>
</dbReference>
<dbReference type="Pfam" id="PF06602">
    <property type="entry name" value="Myotub-related"/>
    <property type="match status" value="2"/>
</dbReference>
<dbReference type="AlphaFoldDB" id="A0AA85C3E5"/>
<evidence type="ECO:0000313" key="4">
    <source>
        <dbReference type="WBParaSite" id="SMTH1_96560.1"/>
    </source>
</evidence>
<dbReference type="InterPro" id="IPR029021">
    <property type="entry name" value="Prot-tyrosine_phosphatase-like"/>
</dbReference>
<dbReference type="PANTHER" id="PTHR10807:SF73">
    <property type="entry name" value="LD06050P"/>
    <property type="match status" value="1"/>
</dbReference>
<protein>
    <recommendedName>
        <fullName evidence="2">Myotubularin phosphatase domain-containing protein</fullName>
    </recommendedName>
</protein>
<dbReference type="WBParaSite" id="SMTH1_96560.1">
    <property type="protein sequence ID" value="SMTH1_96560.1"/>
    <property type="gene ID" value="SMTH1_96560"/>
</dbReference>
<name>A0AA85C3E5_9TREM</name>
<accession>A0AA85C3E5</accession>
<feature type="domain" description="Myotubularin phosphatase" evidence="2">
    <location>
        <begin position="122"/>
        <end position="682"/>
    </location>
</feature>
<proteinExistence type="inferred from homology"/>
<dbReference type="GO" id="GO:0010507">
    <property type="term" value="P:negative regulation of autophagy"/>
    <property type="evidence" value="ECO:0007669"/>
    <property type="project" value="TreeGrafter"/>
</dbReference>
<sequence>MLSFEDVRVFTATQSLGSKRLTFGPHHLTFQLRDSDVMIMYRAIDGFRLCESPTERRFTPSVLTGYTIVLYTKDFHIYELTVNSLSVARSLEQSLEGVSSIDDVTLLYPFSYKSNQLSLLPAIKTSDWPNNINEILSGGSWRRSQLNENYLLCNSYPKTFVVPVKCDDQMIKESSLFRHGGRFPLLVYYHKPRQTTLLITAEPLINQSTITNNQNTTTLLSSSNSSLTSSTKSNNLIINSSSKNSISPFSSTFNTGRCRSDEQLLTCILPDKCRGVILDLRTQNETKKPQATSGLVEFEQYYPQWRRVCRPLESTGNLIVTFRKFIYACTSYGRVTRSSSNTTFGALQSGISDSIGMLSSAALNPVGSFGSRNSTAASIPCDNSVNSFNDITVREQINTSSKNELISNFAQLDIQSTNSTTESDLSSNNNIKKSKKLSAWLSLVREALAAAVAGATALDALDAFAQQQLQQEQCLLAEKQRRASKEQSFEEAKLRGSCVLVQSRKGTDRAILVASLIQIILNPESRTIQGFQELIDHTWLNAGHPFADRCQNSAFSLKPPKDESPVFILFLDCVWQLLRQYPNSFEFTDELLCIIAKHAYFSEYGTFLGNSSQEREQLDISSRTFSLWSYINQPFVTSRLQNPFYSGQKNDDNSQSTTIIDGSYACWPCLSAQALDIWEELYQHQLVGINPSLWNLPRVMARVIKDKFEAERNRTIQLRKTLDQLMNEAINAGILHRIT</sequence>
<dbReference type="GO" id="GO:0046856">
    <property type="term" value="P:phosphatidylinositol dephosphorylation"/>
    <property type="evidence" value="ECO:0007669"/>
    <property type="project" value="TreeGrafter"/>
</dbReference>
<evidence type="ECO:0000259" key="2">
    <source>
        <dbReference type="PROSITE" id="PS51339"/>
    </source>
</evidence>
<dbReference type="PANTHER" id="PTHR10807">
    <property type="entry name" value="MYOTUBULARIN-RELATED"/>
    <property type="match status" value="1"/>
</dbReference>
<reference evidence="4" key="1">
    <citation type="submission" date="2023-11" db="UniProtKB">
        <authorList>
            <consortium name="WormBaseParasite"/>
        </authorList>
    </citation>
    <scope>IDENTIFICATION</scope>
</reference>
<dbReference type="InterPro" id="IPR030564">
    <property type="entry name" value="Myotubularin"/>
</dbReference>
<organism evidence="3 4">
    <name type="scientific">Schistosoma mattheei</name>
    <dbReference type="NCBI Taxonomy" id="31246"/>
    <lineage>
        <taxon>Eukaryota</taxon>
        <taxon>Metazoa</taxon>
        <taxon>Spiralia</taxon>
        <taxon>Lophotrochozoa</taxon>
        <taxon>Platyhelminthes</taxon>
        <taxon>Trematoda</taxon>
        <taxon>Digenea</taxon>
        <taxon>Strigeidida</taxon>
        <taxon>Schistosomatoidea</taxon>
        <taxon>Schistosomatidae</taxon>
        <taxon>Schistosoma</taxon>
    </lineage>
</organism>
<dbReference type="SUPFAM" id="SSF52799">
    <property type="entry name" value="(Phosphotyrosine protein) phosphatases II"/>
    <property type="match status" value="2"/>
</dbReference>